<evidence type="ECO:0000256" key="1">
    <source>
        <dbReference type="ARBA" id="ARBA00004123"/>
    </source>
</evidence>
<dbReference type="InterPro" id="IPR010339">
    <property type="entry name" value="TIP49_P-loop"/>
</dbReference>
<dbReference type="InterPro" id="IPR027417">
    <property type="entry name" value="P-loop_NTPase"/>
</dbReference>
<dbReference type="GO" id="GO:0005524">
    <property type="term" value="F:ATP binding"/>
    <property type="evidence" value="ECO:0007669"/>
    <property type="project" value="UniProtKB-KW"/>
</dbReference>
<dbReference type="OMA" id="IINTEPY"/>
<dbReference type="GeneID" id="20525384"/>
<evidence type="ECO:0000256" key="4">
    <source>
        <dbReference type="ARBA" id="ARBA00022763"/>
    </source>
</evidence>
<dbReference type="Pfam" id="PF17856">
    <property type="entry name" value="TIP49_C"/>
    <property type="match status" value="1"/>
</dbReference>
<evidence type="ECO:0000256" key="5">
    <source>
        <dbReference type="ARBA" id="ARBA00022801"/>
    </source>
</evidence>
<dbReference type="Gene3D" id="1.10.8.60">
    <property type="match status" value="1"/>
</dbReference>
<proteinExistence type="inferred from homology"/>
<organism evidence="14">
    <name type="scientific">Fonticula alba</name>
    <name type="common">Slime mold</name>
    <dbReference type="NCBI Taxonomy" id="691883"/>
    <lineage>
        <taxon>Eukaryota</taxon>
        <taxon>Rotosphaerida</taxon>
        <taxon>Fonticulaceae</taxon>
        <taxon>Fonticula</taxon>
    </lineage>
</organism>
<dbReference type="GO" id="GO:0003678">
    <property type="term" value="F:DNA helicase activity"/>
    <property type="evidence" value="ECO:0007669"/>
    <property type="project" value="UniProtKB-EC"/>
</dbReference>
<evidence type="ECO:0000256" key="11">
    <source>
        <dbReference type="ARBA" id="ARBA00023242"/>
    </source>
</evidence>
<evidence type="ECO:0000256" key="7">
    <source>
        <dbReference type="ARBA" id="ARBA00022840"/>
    </source>
</evidence>
<dbReference type="GO" id="GO:0016887">
    <property type="term" value="F:ATP hydrolysis activity"/>
    <property type="evidence" value="ECO:0007669"/>
    <property type="project" value="RHEA"/>
</dbReference>
<dbReference type="Gene3D" id="2.40.50.360">
    <property type="entry name" value="RuvB-like helicase, domain II"/>
    <property type="match status" value="1"/>
</dbReference>
<dbReference type="GO" id="GO:0005634">
    <property type="term" value="C:nucleus"/>
    <property type="evidence" value="ECO:0007669"/>
    <property type="project" value="UniProtKB-SubCell"/>
</dbReference>
<dbReference type="SMART" id="SM00382">
    <property type="entry name" value="AAA"/>
    <property type="match status" value="1"/>
</dbReference>
<dbReference type="InterPro" id="IPR027238">
    <property type="entry name" value="RuvB-like"/>
</dbReference>
<dbReference type="InterPro" id="IPR003593">
    <property type="entry name" value="AAA+_ATPase"/>
</dbReference>
<evidence type="ECO:0000256" key="6">
    <source>
        <dbReference type="ARBA" id="ARBA00022806"/>
    </source>
</evidence>
<keyword evidence="15" id="KW-1185">Reference proteome</keyword>
<dbReference type="FunFam" id="3.40.50.300:FF:002221">
    <property type="entry name" value="RuvB-like 2"/>
    <property type="match status" value="2"/>
</dbReference>
<dbReference type="InterPro" id="IPR042487">
    <property type="entry name" value="RuvBL1/2_DNA/RNA_bd_dom"/>
</dbReference>
<evidence type="ECO:0000256" key="3">
    <source>
        <dbReference type="ARBA" id="ARBA00022741"/>
    </source>
</evidence>
<keyword evidence="8 12" id="KW-0805">Transcription regulation</keyword>
<gene>
    <name evidence="14" type="ORF">H696_00659</name>
</gene>
<evidence type="ECO:0000256" key="10">
    <source>
        <dbReference type="ARBA" id="ARBA00023204"/>
    </source>
</evidence>
<keyword evidence="3 12" id="KW-0547">Nucleotide-binding</keyword>
<dbReference type="STRING" id="691883.A0A058ZFF3"/>
<dbReference type="OrthoDB" id="10060499at2759"/>
<feature type="domain" description="AAA+ ATPase" evidence="13">
    <location>
        <begin position="64"/>
        <end position="350"/>
    </location>
</feature>
<dbReference type="GO" id="GO:0006281">
    <property type="term" value="P:DNA repair"/>
    <property type="evidence" value="ECO:0007669"/>
    <property type="project" value="UniProtKB-KW"/>
</dbReference>
<evidence type="ECO:0000313" key="15">
    <source>
        <dbReference type="Proteomes" id="UP000030693"/>
    </source>
</evidence>
<evidence type="ECO:0000256" key="9">
    <source>
        <dbReference type="ARBA" id="ARBA00023163"/>
    </source>
</evidence>
<accession>A0A058ZFF3</accession>
<evidence type="ECO:0000256" key="8">
    <source>
        <dbReference type="ARBA" id="ARBA00023015"/>
    </source>
</evidence>
<dbReference type="FunFam" id="2.40.50.360:FF:000002">
    <property type="entry name" value="RuvB-like helicase"/>
    <property type="match status" value="1"/>
</dbReference>
<evidence type="ECO:0000256" key="12">
    <source>
        <dbReference type="RuleBase" id="RU363048"/>
    </source>
</evidence>
<name>A0A058ZFF3_FONAL</name>
<reference evidence="14" key="1">
    <citation type="submission" date="2013-04" db="EMBL/GenBank/DDBJ databases">
        <title>The Genome Sequence of Fonticula alba ATCC 38817.</title>
        <authorList>
            <consortium name="The Broad Institute Genomics Platform"/>
            <person name="Russ C."/>
            <person name="Cuomo C."/>
            <person name="Burger G."/>
            <person name="Gray M.W."/>
            <person name="Holland P.W.H."/>
            <person name="King N."/>
            <person name="Lang F.B.F."/>
            <person name="Roger A.J."/>
            <person name="Ruiz-Trillo I."/>
            <person name="Brown M."/>
            <person name="Walker B."/>
            <person name="Young S."/>
            <person name="Zeng Q."/>
            <person name="Gargeya S."/>
            <person name="Fitzgerald M."/>
            <person name="Haas B."/>
            <person name="Abouelleil A."/>
            <person name="Allen A.W."/>
            <person name="Alvarado L."/>
            <person name="Arachchi H.M."/>
            <person name="Berlin A.M."/>
            <person name="Chapman S.B."/>
            <person name="Gainer-Dewar J."/>
            <person name="Goldberg J."/>
            <person name="Griggs A."/>
            <person name="Gujja S."/>
            <person name="Hansen M."/>
            <person name="Howarth C."/>
            <person name="Imamovic A."/>
            <person name="Ireland A."/>
            <person name="Larimer J."/>
            <person name="McCowan C."/>
            <person name="Murphy C."/>
            <person name="Pearson M."/>
            <person name="Poon T.W."/>
            <person name="Priest M."/>
            <person name="Roberts A."/>
            <person name="Saif S."/>
            <person name="Shea T."/>
            <person name="Sisk P."/>
            <person name="Sykes S."/>
            <person name="Wortman J."/>
            <person name="Nusbaum C."/>
            <person name="Birren B."/>
        </authorList>
    </citation>
    <scope>NUCLEOTIDE SEQUENCE [LARGE SCALE GENOMIC DNA]</scope>
    <source>
        <strain evidence="14">ATCC 38817</strain>
    </source>
</reference>
<dbReference type="Proteomes" id="UP000030693">
    <property type="component" value="Unassembled WGS sequence"/>
</dbReference>
<keyword evidence="10" id="KW-0234">DNA repair</keyword>
<keyword evidence="4" id="KW-0227">DNA damage</keyword>
<dbReference type="Pfam" id="PF06068">
    <property type="entry name" value="TIP49"/>
    <property type="match status" value="1"/>
</dbReference>
<dbReference type="eggNOG" id="KOG2680">
    <property type="taxonomic scope" value="Eukaryota"/>
</dbReference>
<keyword evidence="11 12" id="KW-0539">Nucleus</keyword>
<protein>
    <recommendedName>
        <fullName evidence="12">RuvB-like helicase</fullName>
        <ecNumber evidence="12">3.6.4.12</ecNumber>
    </recommendedName>
</protein>
<evidence type="ECO:0000256" key="2">
    <source>
        <dbReference type="ARBA" id="ARBA00007519"/>
    </source>
</evidence>
<keyword evidence="9 12" id="KW-0804">Transcription</keyword>
<keyword evidence="7 12" id="KW-0067">ATP-binding</keyword>
<dbReference type="EC" id="3.6.4.12" evidence="12"/>
<dbReference type="EMBL" id="KB932201">
    <property type="protein sequence ID" value="KCV73115.1"/>
    <property type="molecule type" value="Genomic_DNA"/>
</dbReference>
<comment type="catalytic activity">
    <reaction evidence="12">
        <text>ATP + H2O = ADP + phosphate + H(+)</text>
        <dbReference type="Rhea" id="RHEA:13065"/>
        <dbReference type="ChEBI" id="CHEBI:15377"/>
        <dbReference type="ChEBI" id="CHEBI:15378"/>
        <dbReference type="ChEBI" id="CHEBI:30616"/>
        <dbReference type="ChEBI" id="CHEBI:43474"/>
        <dbReference type="ChEBI" id="CHEBI:456216"/>
        <dbReference type="EC" id="3.6.4.12"/>
    </reaction>
</comment>
<dbReference type="AlphaFoldDB" id="A0A058ZFF3"/>
<dbReference type="SUPFAM" id="SSF52540">
    <property type="entry name" value="P-loop containing nucleoside triphosphate hydrolases"/>
    <property type="match status" value="1"/>
</dbReference>
<evidence type="ECO:0000259" key="13">
    <source>
        <dbReference type="SMART" id="SM00382"/>
    </source>
</evidence>
<comment type="similarity">
    <text evidence="2 12">Belongs to the RuvB family.</text>
</comment>
<comment type="subcellular location">
    <subcellularLocation>
        <location evidence="1">Nucleus</location>
    </subcellularLocation>
</comment>
<sequence>MATKIPESSDILRVERIGVHSHIRGLGLNEKLEAREEAQGMVGQKSARRAAGIFVKMVQAGRHAGRAVLLAGPPGTGKTALALAMAQTLGPDVPFTSLVASEVFSLEMSKTEALMQAFRKSIGVRIREEVELIRGEVVEIQIDRPASGVGPKVGKITMKTTDMETIYDLGSKMIDSLAREKISAGDIISIDKSTGKITKLGRSYARARDFSVSGTAGPKYMACPDGELQTRETVVHSVNLHEIDVINSRTQGFLALFSGDTGEIKPEVREQINQRVGDWRDEGKAEVVPGVLFIDEVHMLDVECFSFLNRALESELAPVVVMATNRGVTHVRGAEEGAVLSAHGIPPDLLERLVIILMQPHSEAELRAVLALRADEEEVDMTPAALDALTRIAADTGSLRYAAQLISTASFAARRRAAVGPVDVQDVERAYALFSDRSRSVSYLQQTGGAGFL</sequence>
<dbReference type="PANTHER" id="PTHR11093">
    <property type="entry name" value="RUVB-RELATED REPTIN AND PONTIN"/>
    <property type="match status" value="1"/>
</dbReference>
<keyword evidence="5 12" id="KW-0378">Hydrolase</keyword>
<dbReference type="RefSeq" id="XP_009492816.1">
    <property type="nucleotide sequence ID" value="XM_009494541.1"/>
</dbReference>
<dbReference type="Gene3D" id="3.40.50.300">
    <property type="entry name" value="P-loop containing nucleotide triphosphate hydrolases"/>
    <property type="match status" value="1"/>
</dbReference>
<keyword evidence="6 12" id="KW-0347">Helicase</keyword>
<evidence type="ECO:0000313" key="14">
    <source>
        <dbReference type="EMBL" id="KCV73115.1"/>
    </source>
</evidence>
<dbReference type="InterPro" id="IPR041048">
    <property type="entry name" value="RuvB-like_C"/>
</dbReference>